<evidence type="ECO:0000256" key="4">
    <source>
        <dbReference type="ARBA" id="ARBA00022679"/>
    </source>
</evidence>
<feature type="domain" description="Protein kinase" evidence="10">
    <location>
        <begin position="32"/>
        <end position="290"/>
    </location>
</feature>
<dbReference type="PROSITE" id="PS50011">
    <property type="entry name" value="PROTEIN_KINASE_DOM"/>
    <property type="match status" value="1"/>
</dbReference>
<dbReference type="FunFam" id="1.10.510.10:FF:001071">
    <property type="entry name" value="NIMA related kinase 11"/>
    <property type="match status" value="1"/>
</dbReference>
<evidence type="ECO:0000259" key="10">
    <source>
        <dbReference type="PROSITE" id="PS50011"/>
    </source>
</evidence>
<dbReference type="SMART" id="SM00220">
    <property type="entry name" value="S_TKc"/>
    <property type="match status" value="1"/>
</dbReference>
<comment type="catalytic activity">
    <reaction evidence="9">
        <text>L-seryl-[protein] + ATP = O-phospho-L-seryl-[protein] + ADP + H(+)</text>
        <dbReference type="Rhea" id="RHEA:17989"/>
        <dbReference type="Rhea" id="RHEA-COMP:9863"/>
        <dbReference type="Rhea" id="RHEA-COMP:11604"/>
        <dbReference type="ChEBI" id="CHEBI:15378"/>
        <dbReference type="ChEBI" id="CHEBI:29999"/>
        <dbReference type="ChEBI" id="CHEBI:30616"/>
        <dbReference type="ChEBI" id="CHEBI:83421"/>
        <dbReference type="ChEBI" id="CHEBI:456216"/>
        <dbReference type="EC" id="2.7.11.1"/>
    </reaction>
</comment>
<dbReference type="EMBL" id="JAROKS010000001">
    <property type="protein sequence ID" value="KAK1806579.1"/>
    <property type="molecule type" value="Genomic_DNA"/>
</dbReference>
<evidence type="ECO:0000256" key="6">
    <source>
        <dbReference type="ARBA" id="ARBA00022777"/>
    </source>
</evidence>
<sequence length="819" mass="92183">MLPKFRELGVQSYYRVHNHLPNDPGNLIANRYVAQERLGRGSFGTVYLIEDTKTAIEDKLKVLKEIPVGDLKPTETVKVMQEARLLSQLQHPAILKFFTSFLERDVFCIITEYCEDGDLDCKMEEMRVAGKTLSEGQISEWLIQLLLGLNYMHQRRILHRDLKSKNVFLKKNVVKIGDFGVSCLLMGSCDLATTFTGTPYYMSPEALSHRGYDSKSDIWSLGCILHEMCCLKHAFEGHHFLCVVLKIVEGPTPSLPDHYSRDLNILMQRMLEKDPQCRLSAADALRFEFIQEFKQSVKHQLSDLTLRDQVPGDERDASQIARALQIKVHLQTLRERSEVEKMSPRERMRLRKQQAADERAKRLKQIVEDKYKENHHRMMELRSRHFHKVSANVLKVGLHFSVFFYVHNECRVSVLTYAIKEKSEITVCKIQPTTDQHITTISHLGQMENQLVDRLHVSDPAEHGIPEDPQTAEAYYSEEVFESFSDEDDFSGGLCGADNLCQTFAQDSDLEAMVQRMENVLEENPSTELERGMCQAGHQKVSSINITMAENRIQYIRDPAESGLAGVSPAELELHFSHCGELAEAGREMVIGGDKEAVLWAGTRQREWGQAQAGHSSSATIVPDTPAPLVMFPDYFAHFPWSLPPQPHYLQYLPPLSCCSRSYGLAPALALDPVPDPDFAPVAIPISVPALVHVLSPDPAPTALLSPSNVPSLLSCFPGFLSCSHLRTPALPPDLISGSGLQPVPDPAPGSAISACQRLGEQLFQRVYEYLKEARQRHESEDSIIAALGRLVERPADCFEVDQLLYYEEQLEAAQAIGK</sequence>
<keyword evidence="5" id="KW-0547">Nucleotide-binding</keyword>
<dbReference type="InterPro" id="IPR051131">
    <property type="entry name" value="NEK_Ser/Thr_kinase_NIMA"/>
</dbReference>
<keyword evidence="12" id="KW-1185">Reference proteome</keyword>
<keyword evidence="3" id="KW-0723">Serine/threonine-protein kinase</keyword>
<keyword evidence="4" id="KW-0808">Transferase</keyword>
<dbReference type="PANTHER" id="PTHR44899">
    <property type="entry name" value="CAMK FAMILY PROTEIN KINASE"/>
    <property type="match status" value="1"/>
</dbReference>
<keyword evidence="7" id="KW-0067">ATP-binding</keyword>
<evidence type="ECO:0000256" key="1">
    <source>
        <dbReference type="ARBA" id="ARBA00010886"/>
    </source>
</evidence>
<evidence type="ECO:0000256" key="5">
    <source>
        <dbReference type="ARBA" id="ARBA00022741"/>
    </source>
</evidence>
<proteinExistence type="inferred from homology"/>
<evidence type="ECO:0000256" key="7">
    <source>
        <dbReference type="ARBA" id="ARBA00022840"/>
    </source>
</evidence>
<evidence type="ECO:0000313" key="11">
    <source>
        <dbReference type="EMBL" id="KAK1806579.1"/>
    </source>
</evidence>
<dbReference type="PROSITE" id="PS00108">
    <property type="entry name" value="PROTEIN_KINASE_ST"/>
    <property type="match status" value="1"/>
</dbReference>
<organism evidence="11 12">
    <name type="scientific">Electrophorus voltai</name>
    <dbReference type="NCBI Taxonomy" id="2609070"/>
    <lineage>
        <taxon>Eukaryota</taxon>
        <taxon>Metazoa</taxon>
        <taxon>Chordata</taxon>
        <taxon>Craniata</taxon>
        <taxon>Vertebrata</taxon>
        <taxon>Euteleostomi</taxon>
        <taxon>Actinopterygii</taxon>
        <taxon>Neopterygii</taxon>
        <taxon>Teleostei</taxon>
        <taxon>Ostariophysi</taxon>
        <taxon>Gymnotiformes</taxon>
        <taxon>Gymnotoidei</taxon>
        <taxon>Gymnotidae</taxon>
        <taxon>Electrophorus</taxon>
    </lineage>
</organism>
<dbReference type="PANTHER" id="PTHR44899:SF8">
    <property type="entry name" value="NIMA-RELATED KINASE 11"/>
    <property type="match status" value="1"/>
</dbReference>
<evidence type="ECO:0000256" key="2">
    <source>
        <dbReference type="ARBA" id="ARBA00012513"/>
    </source>
</evidence>
<evidence type="ECO:0000256" key="3">
    <source>
        <dbReference type="ARBA" id="ARBA00022527"/>
    </source>
</evidence>
<reference evidence="11" key="1">
    <citation type="submission" date="2023-03" db="EMBL/GenBank/DDBJ databases">
        <title>Electrophorus voltai genome.</title>
        <authorList>
            <person name="Bian C."/>
        </authorList>
    </citation>
    <scope>NUCLEOTIDE SEQUENCE</scope>
    <source>
        <strain evidence="11">CB-2022</strain>
        <tissue evidence="11">Muscle</tissue>
    </source>
</reference>
<dbReference type="GO" id="GO:0004674">
    <property type="term" value="F:protein serine/threonine kinase activity"/>
    <property type="evidence" value="ECO:0007669"/>
    <property type="project" value="UniProtKB-KW"/>
</dbReference>
<dbReference type="InterPro" id="IPR000719">
    <property type="entry name" value="Prot_kinase_dom"/>
</dbReference>
<evidence type="ECO:0000256" key="9">
    <source>
        <dbReference type="ARBA" id="ARBA00048679"/>
    </source>
</evidence>
<comment type="catalytic activity">
    <reaction evidence="8">
        <text>L-threonyl-[protein] + ATP = O-phospho-L-threonyl-[protein] + ADP + H(+)</text>
        <dbReference type="Rhea" id="RHEA:46608"/>
        <dbReference type="Rhea" id="RHEA-COMP:11060"/>
        <dbReference type="Rhea" id="RHEA-COMP:11605"/>
        <dbReference type="ChEBI" id="CHEBI:15378"/>
        <dbReference type="ChEBI" id="CHEBI:30013"/>
        <dbReference type="ChEBI" id="CHEBI:30616"/>
        <dbReference type="ChEBI" id="CHEBI:61977"/>
        <dbReference type="ChEBI" id="CHEBI:456216"/>
        <dbReference type="EC" id="2.7.11.1"/>
    </reaction>
</comment>
<dbReference type="AlphaFoldDB" id="A0AAD8ZWH2"/>
<dbReference type="InterPro" id="IPR008271">
    <property type="entry name" value="Ser/Thr_kinase_AS"/>
</dbReference>
<dbReference type="Pfam" id="PF00069">
    <property type="entry name" value="Pkinase"/>
    <property type="match status" value="1"/>
</dbReference>
<protein>
    <recommendedName>
        <fullName evidence="2">non-specific serine/threonine protein kinase</fullName>
        <ecNumber evidence="2">2.7.11.1</ecNumber>
    </recommendedName>
</protein>
<dbReference type="Gene3D" id="1.10.510.10">
    <property type="entry name" value="Transferase(Phosphotransferase) domain 1"/>
    <property type="match status" value="1"/>
</dbReference>
<name>A0AAD8ZWH2_9TELE</name>
<dbReference type="GO" id="GO:0005524">
    <property type="term" value="F:ATP binding"/>
    <property type="evidence" value="ECO:0007669"/>
    <property type="project" value="UniProtKB-KW"/>
</dbReference>
<dbReference type="Proteomes" id="UP001239994">
    <property type="component" value="Unassembled WGS sequence"/>
</dbReference>
<evidence type="ECO:0000256" key="8">
    <source>
        <dbReference type="ARBA" id="ARBA00047899"/>
    </source>
</evidence>
<dbReference type="EC" id="2.7.11.1" evidence="2"/>
<dbReference type="InterPro" id="IPR011009">
    <property type="entry name" value="Kinase-like_dom_sf"/>
</dbReference>
<accession>A0AAD8ZWH2</accession>
<comment type="caution">
    <text evidence="11">The sequence shown here is derived from an EMBL/GenBank/DDBJ whole genome shotgun (WGS) entry which is preliminary data.</text>
</comment>
<comment type="similarity">
    <text evidence="1">Belongs to the protein kinase superfamily. NEK Ser/Thr protein kinase family. NIMA subfamily.</text>
</comment>
<evidence type="ECO:0000313" key="12">
    <source>
        <dbReference type="Proteomes" id="UP001239994"/>
    </source>
</evidence>
<keyword evidence="6" id="KW-0418">Kinase</keyword>
<dbReference type="SUPFAM" id="SSF56112">
    <property type="entry name" value="Protein kinase-like (PK-like)"/>
    <property type="match status" value="1"/>
</dbReference>
<dbReference type="Gene3D" id="3.30.200.20">
    <property type="entry name" value="Phosphorylase Kinase, domain 1"/>
    <property type="match status" value="1"/>
</dbReference>
<gene>
    <name evidence="11" type="ORF">P4O66_005090</name>
</gene>